<dbReference type="SUPFAM" id="SSF56801">
    <property type="entry name" value="Acetyl-CoA synthetase-like"/>
    <property type="match status" value="1"/>
</dbReference>
<dbReference type="PANTHER" id="PTHR43767">
    <property type="entry name" value="LONG-CHAIN-FATTY-ACID--COA LIGASE"/>
    <property type="match status" value="1"/>
</dbReference>
<proteinExistence type="predicted"/>
<dbReference type="Gene3D" id="3.30.300.30">
    <property type="match status" value="1"/>
</dbReference>
<dbReference type="PANTHER" id="PTHR43767:SF1">
    <property type="entry name" value="NONRIBOSOMAL PEPTIDE SYNTHASE PES1 (EUROFUNG)-RELATED"/>
    <property type="match status" value="1"/>
</dbReference>
<evidence type="ECO:0000313" key="2">
    <source>
        <dbReference type="EMBL" id="PFG17082.1"/>
    </source>
</evidence>
<comment type="caution">
    <text evidence="2">The sequence shown here is derived from an EMBL/GenBank/DDBJ whole genome shotgun (WGS) entry which is preliminary data.</text>
</comment>
<protein>
    <submittedName>
        <fullName evidence="2">O-succinylbenzoic acid--CoA ligase</fullName>
    </submittedName>
</protein>
<dbReference type="PROSITE" id="PS00455">
    <property type="entry name" value="AMP_BINDING"/>
    <property type="match status" value="1"/>
</dbReference>
<feature type="domain" description="AMP-dependent synthetase/ligase" evidence="1">
    <location>
        <begin position="44"/>
        <end position="200"/>
    </location>
</feature>
<dbReference type="Proteomes" id="UP000226079">
    <property type="component" value="Unassembled WGS sequence"/>
</dbReference>
<dbReference type="InterPro" id="IPR020845">
    <property type="entry name" value="AMP-binding_CS"/>
</dbReference>
<dbReference type="InterPro" id="IPR000873">
    <property type="entry name" value="AMP-dep_synth/lig_dom"/>
</dbReference>
<keyword evidence="2" id="KW-0436">Ligase</keyword>
<evidence type="ECO:0000259" key="1">
    <source>
        <dbReference type="Pfam" id="PF00501"/>
    </source>
</evidence>
<keyword evidence="3" id="KW-1185">Reference proteome</keyword>
<name>A0A2A9CTV5_9ACTN</name>
<dbReference type="OrthoDB" id="9803968at2"/>
<accession>A0A2A9CTV5</accession>
<evidence type="ECO:0000313" key="3">
    <source>
        <dbReference type="Proteomes" id="UP000226079"/>
    </source>
</evidence>
<dbReference type="Gene3D" id="3.40.50.12780">
    <property type="entry name" value="N-terminal domain of ligase-like"/>
    <property type="match status" value="1"/>
</dbReference>
<dbReference type="InterPro" id="IPR045851">
    <property type="entry name" value="AMP-bd_C_sf"/>
</dbReference>
<dbReference type="InterPro" id="IPR042099">
    <property type="entry name" value="ANL_N_sf"/>
</dbReference>
<gene>
    <name evidence="2" type="ORF">ATK74_1642</name>
</gene>
<dbReference type="EMBL" id="PDJC01000001">
    <property type="protein sequence ID" value="PFG17082.1"/>
    <property type="molecule type" value="Genomic_DNA"/>
</dbReference>
<reference evidence="2 3" key="1">
    <citation type="submission" date="2017-10" db="EMBL/GenBank/DDBJ databases">
        <title>Sequencing the genomes of 1000 actinobacteria strains.</title>
        <authorList>
            <person name="Klenk H.-P."/>
        </authorList>
    </citation>
    <scope>NUCLEOTIDE SEQUENCE [LARGE SCALE GENOMIC DNA]</scope>
    <source>
        <strain evidence="2 3">DSM 15597</strain>
    </source>
</reference>
<organism evidence="2 3">
    <name type="scientific">Propionicimonas paludicola</name>
    <dbReference type="NCBI Taxonomy" id="185243"/>
    <lineage>
        <taxon>Bacteria</taxon>
        <taxon>Bacillati</taxon>
        <taxon>Actinomycetota</taxon>
        <taxon>Actinomycetes</taxon>
        <taxon>Propionibacteriales</taxon>
        <taxon>Nocardioidaceae</taxon>
        <taxon>Propionicimonas</taxon>
    </lineage>
</organism>
<dbReference type="InterPro" id="IPR050237">
    <property type="entry name" value="ATP-dep_AMP-bd_enzyme"/>
</dbReference>
<dbReference type="AlphaFoldDB" id="A0A2A9CTV5"/>
<sequence length="362" mass="37951">MVLLRVAEDDQLAAALAAALAGGPPVTPRAPESALAAIRPDLPVTEPGAAAVVATSGSTGDPKAVVLTGAALEFSARVTHERLGGPGEWVCALPTHYVAGLMTVVRSVVAGRGLRFASPELDELPAPGERSYLSLVATQLHRVLARPEQTARLRDYAGVLVGGSAVPDGLREAALTAGVNLVATYGMSETCGGCVYDGVPLDGVGVELAQERIGLRGPMVFAGYRLRPELTADVLDGDLVWTNDRGRFDPDGRLEVLGRFDDVVISGGEKVDLAAAQRLVDQLIGPDEGPVVLLGIPDRQWGVRVVAVTTGGWSLDVLRDRLRARLGRAGLPKELRRVAELAYTSTGKIDRAGLIAAWQDEG</sequence>
<dbReference type="GO" id="GO:0016878">
    <property type="term" value="F:acid-thiol ligase activity"/>
    <property type="evidence" value="ECO:0007669"/>
    <property type="project" value="UniProtKB-ARBA"/>
</dbReference>
<dbReference type="Pfam" id="PF00501">
    <property type="entry name" value="AMP-binding"/>
    <property type="match status" value="1"/>
</dbReference>